<evidence type="ECO:0000256" key="1">
    <source>
        <dbReference type="SAM" id="SignalP"/>
    </source>
</evidence>
<dbReference type="AlphaFoldDB" id="A0A224Y4C0"/>
<organism evidence="2">
    <name type="scientific">Panstrongylus lignarius</name>
    <dbReference type="NCBI Taxonomy" id="156445"/>
    <lineage>
        <taxon>Eukaryota</taxon>
        <taxon>Metazoa</taxon>
        <taxon>Ecdysozoa</taxon>
        <taxon>Arthropoda</taxon>
        <taxon>Hexapoda</taxon>
        <taxon>Insecta</taxon>
        <taxon>Pterygota</taxon>
        <taxon>Neoptera</taxon>
        <taxon>Paraneoptera</taxon>
        <taxon>Hemiptera</taxon>
        <taxon>Heteroptera</taxon>
        <taxon>Panheteroptera</taxon>
        <taxon>Cimicomorpha</taxon>
        <taxon>Reduviidae</taxon>
        <taxon>Triatominae</taxon>
        <taxon>Panstrongylus</taxon>
    </lineage>
</organism>
<feature type="signal peptide" evidence="1">
    <location>
        <begin position="1"/>
        <end position="18"/>
    </location>
</feature>
<dbReference type="GO" id="GO:0007218">
    <property type="term" value="P:neuropeptide signaling pathway"/>
    <property type="evidence" value="ECO:0007669"/>
    <property type="project" value="UniProtKB-KW"/>
</dbReference>
<name>A0A224Y4C0_9HEMI</name>
<reference evidence="2" key="1">
    <citation type="journal article" date="2018" name="PLoS Negl. Trop. Dis.">
        <title>An insight into the salivary gland and fat body transcriptome of Panstrongylus lignarius (Hemiptera: Heteroptera), the main vector of Chagas disease in Peru.</title>
        <authorList>
            <person name="Nevoa J.C."/>
            <person name="Mendes M.T."/>
            <person name="da Silva M.V."/>
            <person name="Soares S.C."/>
            <person name="Oliveira C.J.F."/>
            <person name="Ribeiro J.M.C."/>
        </authorList>
    </citation>
    <scope>NUCLEOTIDE SEQUENCE</scope>
</reference>
<evidence type="ECO:0000313" key="2">
    <source>
        <dbReference type="EMBL" id="JAW16010.1"/>
    </source>
</evidence>
<accession>A0A224Y4C0</accession>
<feature type="chain" id="PRO_5012194908" evidence="1">
    <location>
        <begin position="19"/>
        <end position="72"/>
    </location>
</feature>
<proteinExistence type="predicted"/>
<sequence length="72" mass="7705">MASFKIIFVLALFAVAMAVEEVRDKRGVLGYGGYYGGLGGSVLPYGYGLGLGNLGYHGYGLYNHGLGGHYYY</sequence>
<keyword evidence="2" id="KW-0527">Neuropeptide</keyword>
<keyword evidence="1" id="KW-0732">Signal</keyword>
<dbReference type="EMBL" id="GFTR01000416">
    <property type="protein sequence ID" value="JAW16010.1"/>
    <property type="molecule type" value="Transcribed_RNA"/>
</dbReference>
<protein>
    <submittedName>
        <fullName evidence="2">Putative neuropeptide-like protein 31</fullName>
    </submittedName>
</protein>